<dbReference type="Proteomes" id="UP001281447">
    <property type="component" value="Unassembled WGS sequence"/>
</dbReference>
<name>A0ABU5C6Q5_9BACI</name>
<keyword evidence="8" id="KW-0460">Magnesium</keyword>
<dbReference type="EMBL" id="JAWDIP010000003">
    <property type="protein sequence ID" value="MDY0395027.1"/>
    <property type="molecule type" value="Genomic_DNA"/>
</dbReference>
<dbReference type="PANTHER" id="PTHR43028:SF5">
    <property type="entry name" value="3'(2'),5'-BISPHOSPHATE NUCLEOTIDASE 1"/>
    <property type="match status" value="1"/>
</dbReference>
<accession>A0ABU5C6Q5</accession>
<dbReference type="PROSITE" id="PS00630">
    <property type="entry name" value="IMP_2"/>
    <property type="match status" value="1"/>
</dbReference>
<keyword evidence="6" id="KW-0479">Metal-binding</keyword>
<evidence type="ECO:0000256" key="10">
    <source>
        <dbReference type="NCBIfam" id="TIGR01331"/>
    </source>
</evidence>
<evidence type="ECO:0000313" key="11">
    <source>
        <dbReference type="EMBL" id="MDY0395027.1"/>
    </source>
</evidence>
<organism evidence="11 12">
    <name type="scientific">Tigheibacillus halophilus</name>
    <dbReference type="NCBI Taxonomy" id="361280"/>
    <lineage>
        <taxon>Bacteria</taxon>
        <taxon>Bacillati</taxon>
        <taxon>Bacillota</taxon>
        <taxon>Bacilli</taxon>
        <taxon>Bacillales</taxon>
        <taxon>Bacillaceae</taxon>
        <taxon>Tigheibacillus</taxon>
    </lineage>
</organism>
<dbReference type="InterPro" id="IPR020583">
    <property type="entry name" value="Inositol_monoP_metal-BS"/>
</dbReference>
<dbReference type="InterPro" id="IPR006240">
    <property type="entry name" value="CysQ"/>
</dbReference>
<evidence type="ECO:0000256" key="2">
    <source>
        <dbReference type="ARBA" id="ARBA00001625"/>
    </source>
</evidence>
<comment type="similarity">
    <text evidence="3">Belongs to the inositol monophosphatase superfamily. CysQ family.</text>
</comment>
<evidence type="ECO:0000256" key="1">
    <source>
        <dbReference type="ARBA" id="ARBA00001033"/>
    </source>
</evidence>
<keyword evidence="7 11" id="KW-0378">Hydrolase</keyword>
<reference evidence="11 12" key="1">
    <citation type="submission" date="2023-10" db="EMBL/GenBank/DDBJ databases">
        <title>Virgibacillus halophilus 5B73C genome.</title>
        <authorList>
            <person name="Miliotis G."/>
            <person name="Sengupta P."/>
            <person name="Hameed A."/>
            <person name="Chuvochina M."/>
            <person name="Mcdonagh F."/>
            <person name="Simpson A.C."/>
            <person name="Singh N.K."/>
            <person name="Rekha P.D."/>
            <person name="Raman K."/>
            <person name="Hugenholtz P."/>
            <person name="Venkateswaran K."/>
        </authorList>
    </citation>
    <scope>NUCLEOTIDE SEQUENCE [LARGE SCALE GENOMIC DNA]</scope>
    <source>
        <strain evidence="11 12">5B73C</strain>
    </source>
</reference>
<protein>
    <recommendedName>
        <fullName evidence="10">3'(2'),5'-bisphosphate nucleotidase CysQ</fullName>
        <ecNumber evidence="10">3.1.3.7</ecNumber>
    </recommendedName>
</protein>
<evidence type="ECO:0000256" key="8">
    <source>
        <dbReference type="ARBA" id="ARBA00022842"/>
    </source>
</evidence>
<dbReference type="SUPFAM" id="SSF56655">
    <property type="entry name" value="Carbohydrate phosphatase"/>
    <property type="match status" value="1"/>
</dbReference>
<dbReference type="Pfam" id="PF00459">
    <property type="entry name" value="Inositol_P"/>
    <property type="match status" value="1"/>
</dbReference>
<evidence type="ECO:0000256" key="7">
    <source>
        <dbReference type="ARBA" id="ARBA00022801"/>
    </source>
</evidence>
<dbReference type="GO" id="GO:0008441">
    <property type="term" value="F:3'(2'),5'-bisphosphate nucleotidase activity"/>
    <property type="evidence" value="ECO:0007669"/>
    <property type="project" value="UniProtKB-EC"/>
</dbReference>
<keyword evidence="5" id="KW-0997">Cell inner membrane</keyword>
<comment type="catalytic activity">
    <reaction evidence="1">
        <text>a myo-inositol phosphate + H2O = myo-inositol + phosphate</text>
        <dbReference type="Rhea" id="RHEA:24056"/>
        <dbReference type="ChEBI" id="CHEBI:15377"/>
        <dbReference type="ChEBI" id="CHEBI:17268"/>
        <dbReference type="ChEBI" id="CHEBI:43474"/>
        <dbReference type="ChEBI" id="CHEBI:84139"/>
        <dbReference type="EC" id="3.1.3.25"/>
    </reaction>
</comment>
<dbReference type="CDD" id="cd01638">
    <property type="entry name" value="CysQ"/>
    <property type="match status" value="1"/>
</dbReference>
<proteinExistence type="inferred from homology"/>
<keyword evidence="12" id="KW-1185">Reference proteome</keyword>
<dbReference type="InterPro" id="IPR020550">
    <property type="entry name" value="Inositol_monophosphatase_CS"/>
</dbReference>
<evidence type="ECO:0000256" key="4">
    <source>
        <dbReference type="ARBA" id="ARBA00022475"/>
    </source>
</evidence>
<dbReference type="Gene3D" id="3.30.540.10">
    <property type="entry name" value="Fructose-1,6-Bisphosphatase, subunit A, domain 1"/>
    <property type="match status" value="1"/>
</dbReference>
<evidence type="ECO:0000256" key="6">
    <source>
        <dbReference type="ARBA" id="ARBA00022723"/>
    </source>
</evidence>
<keyword evidence="9" id="KW-0472">Membrane</keyword>
<keyword evidence="4" id="KW-1003">Cell membrane</keyword>
<evidence type="ECO:0000256" key="5">
    <source>
        <dbReference type="ARBA" id="ARBA00022519"/>
    </source>
</evidence>
<dbReference type="PROSITE" id="PS00629">
    <property type="entry name" value="IMP_1"/>
    <property type="match status" value="1"/>
</dbReference>
<dbReference type="NCBIfam" id="TIGR01331">
    <property type="entry name" value="bisphos_cysQ"/>
    <property type="match status" value="1"/>
</dbReference>
<dbReference type="PANTHER" id="PTHR43028">
    <property type="entry name" value="3'(2'),5'-BISPHOSPHATE NUCLEOTIDASE 1"/>
    <property type="match status" value="1"/>
</dbReference>
<dbReference type="EC" id="3.1.3.7" evidence="10"/>
<sequence length="238" mass="26979">MKRKRTTPPLTEADRRSQQMIVKGLREAYSKVPILSEEGEEIPYVKRKNWSMFFLVDPLDGTKEFIRRNGEFTVNIALIEAGYPVMGVIYAPVLDTFYFGKPGLGSFKLEEASRAAVADDQALIRQSTRLPVVGSDDIIHVVTSRSHMSKETEAFIGELRRDYEVDVISAGSSLKFCLVAEGVAGYYPRYAPTMEWDTAAGQAIVEAAGGTMLRYEDHERFYYNRENLKNGWFLVKRL</sequence>
<dbReference type="InterPro" id="IPR000760">
    <property type="entry name" value="Inositol_monophosphatase-like"/>
</dbReference>
<comment type="caution">
    <text evidence="11">The sequence shown here is derived from an EMBL/GenBank/DDBJ whole genome shotgun (WGS) entry which is preliminary data.</text>
</comment>
<evidence type="ECO:0000256" key="9">
    <source>
        <dbReference type="ARBA" id="ARBA00023136"/>
    </source>
</evidence>
<dbReference type="PRINTS" id="PR00377">
    <property type="entry name" value="IMPHPHTASES"/>
</dbReference>
<comment type="catalytic activity">
    <reaction evidence="2">
        <text>adenosine 3',5'-bisphosphate + H2O = AMP + phosphate</text>
        <dbReference type="Rhea" id="RHEA:10040"/>
        <dbReference type="ChEBI" id="CHEBI:15377"/>
        <dbReference type="ChEBI" id="CHEBI:43474"/>
        <dbReference type="ChEBI" id="CHEBI:58343"/>
        <dbReference type="ChEBI" id="CHEBI:456215"/>
        <dbReference type="EC" id="3.1.3.7"/>
    </reaction>
</comment>
<gene>
    <name evidence="11" type="primary">cysQ</name>
    <name evidence="11" type="ORF">RWE15_12120</name>
</gene>
<evidence type="ECO:0000256" key="3">
    <source>
        <dbReference type="ARBA" id="ARBA00005289"/>
    </source>
</evidence>
<dbReference type="Gene3D" id="3.40.190.80">
    <property type="match status" value="1"/>
</dbReference>
<dbReference type="InterPro" id="IPR050725">
    <property type="entry name" value="CysQ/Inositol_MonoPase"/>
</dbReference>
<evidence type="ECO:0000313" key="12">
    <source>
        <dbReference type="Proteomes" id="UP001281447"/>
    </source>
</evidence>